<proteinExistence type="inferred from homology"/>
<keyword evidence="4" id="KW-0809">Transit peptide</keyword>
<dbReference type="NCBIfam" id="TIGR00527">
    <property type="entry name" value="gcvH"/>
    <property type="match status" value="1"/>
</dbReference>
<dbReference type="GO" id="GO:0005960">
    <property type="term" value="C:glycine cleavage complex"/>
    <property type="evidence" value="ECO:0007669"/>
    <property type="project" value="UniProtKB-UniRule"/>
</dbReference>
<dbReference type="InterPro" id="IPR017453">
    <property type="entry name" value="GCV_H_sub"/>
</dbReference>
<dbReference type="NCBIfam" id="NF002270">
    <property type="entry name" value="PRK01202.1"/>
    <property type="match status" value="1"/>
</dbReference>
<protein>
    <recommendedName>
        <fullName evidence="4">Glycine cleavage system H protein</fullName>
    </recommendedName>
</protein>
<dbReference type="HAMAP" id="MF_00272">
    <property type="entry name" value="GcvH"/>
    <property type="match status" value="1"/>
</dbReference>
<comment type="cofactor">
    <cofactor evidence="4">
        <name>(R)-lipoate</name>
        <dbReference type="ChEBI" id="CHEBI:83088"/>
    </cofactor>
    <text evidence="4">Binds 1 lipoyl cofactor covalently.</text>
</comment>
<evidence type="ECO:0000256" key="3">
    <source>
        <dbReference type="PIRSR" id="PIRSR617453-50"/>
    </source>
</evidence>
<keyword evidence="2 3" id="KW-0450">Lipoyl</keyword>
<dbReference type="Pfam" id="PF01597">
    <property type="entry name" value="GCV_H"/>
    <property type="match status" value="1"/>
</dbReference>
<dbReference type="SUPFAM" id="SSF51230">
    <property type="entry name" value="Single hybrid motif"/>
    <property type="match status" value="1"/>
</dbReference>
<organism evidence="6 7">
    <name type="scientific">Malassezia obtusa</name>
    <dbReference type="NCBI Taxonomy" id="76774"/>
    <lineage>
        <taxon>Eukaryota</taxon>
        <taxon>Fungi</taxon>
        <taxon>Dikarya</taxon>
        <taxon>Basidiomycota</taxon>
        <taxon>Ustilaginomycotina</taxon>
        <taxon>Malasseziomycetes</taxon>
        <taxon>Malasseziales</taxon>
        <taxon>Malasseziaceae</taxon>
        <taxon>Malassezia</taxon>
    </lineage>
</organism>
<dbReference type="AlphaFoldDB" id="A0AAF0E0N1"/>
<dbReference type="InterPro" id="IPR002930">
    <property type="entry name" value="GCV_H"/>
</dbReference>
<feature type="modified residue" description="N6-lipoyllysine" evidence="3">
    <location>
        <position position="106"/>
    </location>
</feature>
<dbReference type="PROSITE" id="PS50968">
    <property type="entry name" value="BIOTINYL_LIPOYL"/>
    <property type="match status" value="1"/>
</dbReference>
<evidence type="ECO:0000259" key="5">
    <source>
        <dbReference type="PROSITE" id="PS50968"/>
    </source>
</evidence>
<evidence type="ECO:0000313" key="6">
    <source>
        <dbReference type="EMBL" id="WFD04103.1"/>
    </source>
</evidence>
<accession>A0AAF0E0N1</accession>
<name>A0AAF0E0N1_9BASI</name>
<sequence length="168" mass="18087">MIAALRSAVPSLRTAACAAPRAAPRFAPLRAVPVRSFQTSRLAAGTQTFYTPEHEWVRYDDETNVGTIGITNHAQDSLGDVVYIELPPVELEAARGDQIGSVESVKAASDIYSPVSGIVVEANVALDDQPNLVNKSPLEEGWLAKIKLSKPAELDELLSEEAYKATLE</sequence>
<dbReference type="CDD" id="cd06848">
    <property type="entry name" value="GCS_H"/>
    <property type="match status" value="1"/>
</dbReference>
<dbReference type="GO" id="GO:0005739">
    <property type="term" value="C:mitochondrion"/>
    <property type="evidence" value="ECO:0007669"/>
    <property type="project" value="UniProtKB-SubCell"/>
</dbReference>
<gene>
    <name evidence="6" type="primary">GCV3</name>
    <name evidence="6" type="ORF">MOBT1_002806</name>
</gene>
<evidence type="ECO:0000256" key="4">
    <source>
        <dbReference type="RuleBase" id="RU364055"/>
    </source>
</evidence>
<dbReference type="InterPro" id="IPR011053">
    <property type="entry name" value="Single_hybrid_motif"/>
</dbReference>
<dbReference type="GO" id="GO:0009249">
    <property type="term" value="P:protein lipoylation"/>
    <property type="evidence" value="ECO:0007669"/>
    <property type="project" value="TreeGrafter"/>
</dbReference>
<comment type="subunit">
    <text evidence="4">The glycine cleavage system is composed of four proteins: P, T, L and H.</text>
</comment>
<dbReference type="Proteomes" id="UP001214603">
    <property type="component" value="Chromosome 7"/>
</dbReference>
<dbReference type="EMBL" id="CP119940">
    <property type="protein sequence ID" value="WFD04103.1"/>
    <property type="molecule type" value="Genomic_DNA"/>
</dbReference>
<evidence type="ECO:0000256" key="2">
    <source>
        <dbReference type="ARBA" id="ARBA00022823"/>
    </source>
</evidence>
<feature type="domain" description="Lipoyl-binding" evidence="5">
    <location>
        <begin position="65"/>
        <end position="147"/>
    </location>
</feature>
<dbReference type="PANTHER" id="PTHR11715:SF3">
    <property type="entry name" value="GLYCINE CLEAVAGE SYSTEM H PROTEIN-RELATED"/>
    <property type="match status" value="1"/>
</dbReference>
<evidence type="ECO:0000256" key="1">
    <source>
        <dbReference type="ARBA" id="ARBA00009249"/>
    </source>
</evidence>
<evidence type="ECO:0000313" key="7">
    <source>
        <dbReference type="Proteomes" id="UP001214603"/>
    </source>
</evidence>
<dbReference type="PANTHER" id="PTHR11715">
    <property type="entry name" value="GLYCINE CLEAVAGE SYSTEM H PROTEIN"/>
    <property type="match status" value="1"/>
</dbReference>
<dbReference type="InterPro" id="IPR000089">
    <property type="entry name" value="Biotin_lipoyl"/>
</dbReference>
<dbReference type="GO" id="GO:0019464">
    <property type="term" value="P:glycine decarboxylation via glycine cleavage system"/>
    <property type="evidence" value="ECO:0007669"/>
    <property type="project" value="UniProtKB-UniRule"/>
</dbReference>
<comment type="subcellular location">
    <subcellularLocation>
        <location evidence="4">Mitochondrion</location>
    </subcellularLocation>
</comment>
<comment type="similarity">
    <text evidence="1 4">Belongs to the GcvH family.</text>
</comment>
<dbReference type="InterPro" id="IPR033753">
    <property type="entry name" value="GCV_H/Fam206"/>
</dbReference>
<keyword evidence="4" id="KW-0496">Mitochondrion</keyword>
<dbReference type="Gene3D" id="2.40.50.100">
    <property type="match status" value="1"/>
</dbReference>
<comment type="function">
    <text evidence="4">The H protein shuttles the methylamine group of glycine from the P protein to the T protein.</text>
</comment>
<keyword evidence="7" id="KW-1185">Reference proteome</keyword>
<reference evidence="6" key="1">
    <citation type="submission" date="2023-03" db="EMBL/GenBank/DDBJ databases">
        <title>Mating type loci evolution in Malassezia.</title>
        <authorList>
            <person name="Coelho M.A."/>
        </authorList>
    </citation>
    <scope>NUCLEOTIDE SEQUENCE</scope>
    <source>
        <strain evidence="6">CBS 7876</strain>
    </source>
</reference>